<reference evidence="7" key="2">
    <citation type="submission" date="2023-05" db="EMBL/GenBank/DDBJ databases">
        <authorList>
            <consortium name="Lawrence Berkeley National Laboratory"/>
            <person name="Steindorff A."/>
            <person name="Hensen N."/>
            <person name="Bonometti L."/>
            <person name="Westerberg I."/>
            <person name="Brannstrom I.O."/>
            <person name="Guillou S."/>
            <person name="Cros-Aarteil S."/>
            <person name="Calhoun S."/>
            <person name="Haridas S."/>
            <person name="Kuo A."/>
            <person name="Mondo S."/>
            <person name="Pangilinan J."/>
            <person name="Riley R."/>
            <person name="Labutti K."/>
            <person name="Andreopoulos B."/>
            <person name="Lipzen A."/>
            <person name="Chen C."/>
            <person name="Yanf M."/>
            <person name="Daum C."/>
            <person name="Ng V."/>
            <person name="Clum A."/>
            <person name="Ohm R."/>
            <person name="Martin F."/>
            <person name="Silar P."/>
            <person name="Natvig D."/>
            <person name="Lalanne C."/>
            <person name="Gautier V."/>
            <person name="Ament-Velasquez S.L."/>
            <person name="Kruys A."/>
            <person name="Hutchinson M.I."/>
            <person name="Powell A.J."/>
            <person name="Barry K."/>
            <person name="Miller A.N."/>
            <person name="Grigoriev I.V."/>
            <person name="Debuchy R."/>
            <person name="Gladieux P."/>
            <person name="Thoren M.H."/>
            <person name="Johannesson H."/>
        </authorList>
    </citation>
    <scope>NUCLEOTIDE SEQUENCE</scope>
    <source>
        <strain evidence="7">CBS 508.74</strain>
    </source>
</reference>
<evidence type="ECO:0000259" key="6">
    <source>
        <dbReference type="PROSITE" id="PS50850"/>
    </source>
</evidence>
<proteinExistence type="predicted"/>
<dbReference type="Proteomes" id="UP001302812">
    <property type="component" value="Unassembled WGS sequence"/>
</dbReference>
<evidence type="ECO:0000256" key="1">
    <source>
        <dbReference type="ARBA" id="ARBA00004141"/>
    </source>
</evidence>
<dbReference type="PROSITE" id="PS50850">
    <property type="entry name" value="MFS"/>
    <property type="match status" value="1"/>
</dbReference>
<dbReference type="InterPro" id="IPR036259">
    <property type="entry name" value="MFS_trans_sf"/>
</dbReference>
<reference evidence="7" key="1">
    <citation type="journal article" date="2023" name="Mol. Phylogenet. Evol.">
        <title>Genome-scale phylogeny and comparative genomics of the fungal order Sordariales.</title>
        <authorList>
            <person name="Hensen N."/>
            <person name="Bonometti L."/>
            <person name="Westerberg I."/>
            <person name="Brannstrom I.O."/>
            <person name="Guillou S."/>
            <person name="Cros-Aarteil S."/>
            <person name="Calhoun S."/>
            <person name="Haridas S."/>
            <person name="Kuo A."/>
            <person name="Mondo S."/>
            <person name="Pangilinan J."/>
            <person name="Riley R."/>
            <person name="LaButti K."/>
            <person name="Andreopoulos B."/>
            <person name="Lipzen A."/>
            <person name="Chen C."/>
            <person name="Yan M."/>
            <person name="Daum C."/>
            <person name="Ng V."/>
            <person name="Clum A."/>
            <person name="Steindorff A."/>
            <person name="Ohm R.A."/>
            <person name="Martin F."/>
            <person name="Silar P."/>
            <person name="Natvig D.O."/>
            <person name="Lalanne C."/>
            <person name="Gautier V."/>
            <person name="Ament-Velasquez S.L."/>
            <person name="Kruys A."/>
            <person name="Hutchinson M.I."/>
            <person name="Powell A.J."/>
            <person name="Barry K."/>
            <person name="Miller A.N."/>
            <person name="Grigoriev I.V."/>
            <person name="Debuchy R."/>
            <person name="Gladieux P."/>
            <person name="Hiltunen Thoren M."/>
            <person name="Johannesson H."/>
        </authorList>
    </citation>
    <scope>NUCLEOTIDE SEQUENCE</scope>
    <source>
        <strain evidence="7">CBS 508.74</strain>
    </source>
</reference>
<keyword evidence="2" id="KW-0812">Transmembrane</keyword>
<accession>A0AAN6TJK1</accession>
<comment type="subcellular location">
    <subcellularLocation>
        <location evidence="1">Membrane</location>
        <topology evidence="1">Multi-pass membrane protein</topology>
    </subcellularLocation>
</comment>
<evidence type="ECO:0000256" key="4">
    <source>
        <dbReference type="ARBA" id="ARBA00023136"/>
    </source>
</evidence>
<evidence type="ECO:0000256" key="3">
    <source>
        <dbReference type="ARBA" id="ARBA00022989"/>
    </source>
</evidence>
<feature type="region of interest" description="Disordered" evidence="5">
    <location>
        <begin position="1"/>
        <end position="79"/>
    </location>
</feature>
<evidence type="ECO:0000256" key="5">
    <source>
        <dbReference type="SAM" id="MobiDB-lite"/>
    </source>
</evidence>
<dbReference type="PANTHER" id="PTHR42718">
    <property type="entry name" value="MAJOR FACILITATOR SUPERFAMILY MULTIDRUG TRANSPORTER MFSC"/>
    <property type="match status" value="1"/>
</dbReference>
<feature type="compositionally biased region" description="Polar residues" evidence="5">
    <location>
        <begin position="22"/>
        <end position="40"/>
    </location>
</feature>
<feature type="domain" description="Major facilitator superfamily (MFS) profile" evidence="6">
    <location>
        <begin position="86"/>
        <end position="159"/>
    </location>
</feature>
<keyword evidence="8" id="KW-1185">Reference proteome</keyword>
<dbReference type="RefSeq" id="XP_064672675.1">
    <property type="nucleotide sequence ID" value="XM_064817457.1"/>
</dbReference>
<sequence length="159" mass="16387">MEVLTPTARDQLQEDTPDKNTPPDSSVNTTLDNVLPSQHTELPPSMLINPSPSHTNNDRDGPMNGSSSSSSSGPNPSATATHETVFLVLFTLTQLVQSIPLGAGINSGLAIGSSLGSPPSSAAWIVASYPLTQGAFVLIGGRLGEVYGHKAVLAAGALW</sequence>
<dbReference type="PANTHER" id="PTHR42718:SF41">
    <property type="entry name" value="MFS TRANSPORTER OF UNKOWN SPECIFICITY (AFU_ORTHOLOGUE AFUA_5G09940)-RELATED"/>
    <property type="match status" value="1"/>
</dbReference>
<dbReference type="AlphaFoldDB" id="A0AAN6TJK1"/>
<organism evidence="7 8">
    <name type="scientific">Canariomyces notabilis</name>
    <dbReference type="NCBI Taxonomy" id="2074819"/>
    <lineage>
        <taxon>Eukaryota</taxon>
        <taxon>Fungi</taxon>
        <taxon>Dikarya</taxon>
        <taxon>Ascomycota</taxon>
        <taxon>Pezizomycotina</taxon>
        <taxon>Sordariomycetes</taxon>
        <taxon>Sordariomycetidae</taxon>
        <taxon>Sordariales</taxon>
        <taxon>Chaetomiaceae</taxon>
        <taxon>Canariomyces</taxon>
    </lineage>
</organism>
<dbReference type="GO" id="GO:0016020">
    <property type="term" value="C:membrane"/>
    <property type="evidence" value="ECO:0007669"/>
    <property type="project" value="UniProtKB-SubCell"/>
</dbReference>
<evidence type="ECO:0000256" key="2">
    <source>
        <dbReference type="ARBA" id="ARBA00022692"/>
    </source>
</evidence>
<feature type="compositionally biased region" description="Low complexity" evidence="5">
    <location>
        <begin position="64"/>
        <end position="77"/>
    </location>
</feature>
<evidence type="ECO:0000313" key="8">
    <source>
        <dbReference type="Proteomes" id="UP001302812"/>
    </source>
</evidence>
<dbReference type="GO" id="GO:0022857">
    <property type="term" value="F:transmembrane transporter activity"/>
    <property type="evidence" value="ECO:0007669"/>
    <property type="project" value="InterPro"/>
</dbReference>
<keyword evidence="4" id="KW-0472">Membrane</keyword>
<gene>
    <name evidence="7" type="ORF">N656DRAFT_795795</name>
</gene>
<protein>
    <recommendedName>
        <fullName evidence="6">Major facilitator superfamily (MFS) profile domain-containing protein</fullName>
    </recommendedName>
</protein>
<dbReference type="GeneID" id="89941582"/>
<dbReference type="EMBL" id="MU853335">
    <property type="protein sequence ID" value="KAK4115105.1"/>
    <property type="molecule type" value="Genomic_DNA"/>
</dbReference>
<evidence type="ECO:0000313" key="7">
    <source>
        <dbReference type="EMBL" id="KAK4115105.1"/>
    </source>
</evidence>
<comment type="caution">
    <text evidence="7">The sequence shown here is derived from an EMBL/GenBank/DDBJ whole genome shotgun (WGS) entry which is preliminary data.</text>
</comment>
<dbReference type="Gene3D" id="1.20.1720.10">
    <property type="entry name" value="Multidrug resistance protein D"/>
    <property type="match status" value="1"/>
</dbReference>
<dbReference type="InterPro" id="IPR020846">
    <property type="entry name" value="MFS_dom"/>
</dbReference>
<keyword evidence="3" id="KW-1133">Transmembrane helix</keyword>
<dbReference type="SUPFAM" id="SSF103473">
    <property type="entry name" value="MFS general substrate transporter"/>
    <property type="match status" value="1"/>
</dbReference>
<name>A0AAN6TJK1_9PEZI</name>